<dbReference type="PATRIC" id="fig|1671680.3.peg.1254"/>
<dbReference type="Proteomes" id="UP000076717">
    <property type="component" value="Unassembled WGS sequence"/>
</dbReference>
<proteinExistence type="predicted"/>
<organism evidence="1 2">
    <name type="scientific">Rathayibacter tanaceti</name>
    <dbReference type="NCBI Taxonomy" id="1671680"/>
    <lineage>
        <taxon>Bacteria</taxon>
        <taxon>Bacillati</taxon>
        <taxon>Actinomycetota</taxon>
        <taxon>Actinomycetes</taxon>
        <taxon>Micrococcales</taxon>
        <taxon>Microbacteriaceae</taxon>
        <taxon>Rathayibacter</taxon>
    </lineage>
</organism>
<protein>
    <recommendedName>
        <fullName evidence="3">Bacterial extracellular solute-binding protein</fullName>
    </recommendedName>
</protein>
<comment type="caution">
    <text evidence="1">The sequence shown here is derived from an EMBL/GenBank/DDBJ whole genome shotgun (WGS) entry which is preliminary data.</text>
</comment>
<evidence type="ECO:0008006" key="3">
    <source>
        <dbReference type="Google" id="ProtNLM"/>
    </source>
</evidence>
<sequence>MPKSVGADSFWKGVVDWVDGTSTDQVLEEIQAGYTS</sequence>
<accession>A0A166I5D8</accession>
<dbReference type="EMBL" id="LIIN01000030">
    <property type="protein sequence ID" value="KZX21652.1"/>
    <property type="molecule type" value="Genomic_DNA"/>
</dbReference>
<reference evidence="1 2" key="1">
    <citation type="submission" date="2015-08" db="EMBL/GenBank/DDBJ databases">
        <title>Draft Genome Sequence of Rathayibacter sp. Strain VKM Ac-2596 Isolated from Leaf Gall Induced by Plant-Parasitic Nematodes.</title>
        <authorList>
            <person name="Vasilenko O.V."/>
            <person name="Starodumova I.P."/>
            <person name="Tarlachkov S.V."/>
            <person name="Dorofeeva L.V."/>
            <person name="Evtushenko L.I."/>
        </authorList>
    </citation>
    <scope>NUCLEOTIDE SEQUENCE [LARGE SCALE GENOMIC DNA]</scope>
    <source>
        <strain evidence="1 2">VKM Ac-2596</strain>
    </source>
</reference>
<gene>
    <name evidence="1" type="ORF">ACH61_01194</name>
</gene>
<dbReference type="AlphaFoldDB" id="A0A166I5D8"/>
<keyword evidence="2" id="KW-1185">Reference proteome</keyword>
<name>A0A166I5D8_9MICO</name>
<evidence type="ECO:0000313" key="2">
    <source>
        <dbReference type="Proteomes" id="UP000076717"/>
    </source>
</evidence>
<evidence type="ECO:0000313" key="1">
    <source>
        <dbReference type="EMBL" id="KZX21652.1"/>
    </source>
</evidence>